<accession>A0A381RFH1</accession>
<name>A0A381RFH1_9ZZZZ</name>
<reference evidence="2" key="1">
    <citation type="submission" date="2018-05" db="EMBL/GenBank/DDBJ databases">
        <authorList>
            <person name="Lanie J.A."/>
            <person name="Ng W.-L."/>
            <person name="Kazmierczak K.M."/>
            <person name="Andrzejewski T.M."/>
            <person name="Davidsen T.M."/>
            <person name="Wayne K.J."/>
            <person name="Tettelin H."/>
            <person name="Glass J.I."/>
            <person name="Rusch D."/>
            <person name="Podicherti R."/>
            <person name="Tsui H.-C.T."/>
            <person name="Winkler M.E."/>
        </authorList>
    </citation>
    <scope>NUCLEOTIDE SEQUENCE</scope>
</reference>
<organism evidence="2">
    <name type="scientific">marine metagenome</name>
    <dbReference type="NCBI Taxonomy" id="408172"/>
    <lineage>
        <taxon>unclassified sequences</taxon>
        <taxon>metagenomes</taxon>
        <taxon>ecological metagenomes</taxon>
    </lineage>
</organism>
<evidence type="ECO:0000256" key="1">
    <source>
        <dbReference type="SAM" id="Phobius"/>
    </source>
</evidence>
<protein>
    <recommendedName>
        <fullName evidence="3">DoxX family protein</fullName>
    </recommendedName>
</protein>
<dbReference type="EMBL" id="UINC01001877">
    <property type="protein sequence ID" value="SUZ90231.1"/>
    <property type="molecule type" value="Genomic_DNA"/>
</dbReference>
<keyword evidence="1" id="KW-0812">Transmembrane</keyword>
<feature type="transmembrane region" description="Helical" evidence="1">
    <location>
        <begin position="49"/>
        <end position="67"/>
    </location>
</feature>
<evidence type="ECO:0008006" key="3">
    <source>
        <dbReference type="Google" id="ProtNLM"/>
    </source>
</evidence>
<evidence type="ECO:0000313" key="2">
    <source>
        <dbReference type="EMBL" id="SUZ90231.1"/>
    </source>
</evidence>
<gene>
    <name evidence="2" type="ORF">METZ01_LOCUS43085</name>
</gene>
<proteinExistence type="predicted"/>
<dbReference type="AlphaFoldDB" id="A0A381RFH1"/>
<keyword evidence="1" id="KW-0472">Membrane</keyword>
<keyword evidence="1" id="KW-1133">Transmembrane helix</keyword>
<feature type="transmembrane region" description="Helical" evidence="1">
    <location>
        <begin position="20"/>
        <end position="37"/>
    </location>
</feature>
<sequence>VNLHLIIGLLTLLLVGMKKFLFYAVLFGLILLLSTVLDKYWNETNDIGYLPSLGLTCLIVFTKEYLIPIIKSK</sequence>
<feature type="non-terminal residue" evidence="2">
    <location>
        <position position="1"/>
    </location>
</feature>